<protein>
    <recommendedName>
        <fullName evidence="12">L-threonylcarbamoyladenylate synthase</fullName>
        <ecNumber evidence="4">2.7.7.87</ecNumber>
    </recommendedName>
    <alternativeName>
        <fullName evidence="12">L-threonylcarbamoyladenylate synthase</fullName>
    </alternativeName>
</protein>
<dbReference type="EMBL" id="CP036525">
    <property type="protein sequence ID" value="QDT03210.1"/>
    <property type="molecule type" value="Genomic_DNA"/>
</dbReference>
<comment type="similarity">
    <text evidence="3">Belongs to the low molecular weight phosphotyrosine protein phosphatase family.</text>
</comment>
<feature type="active site" evidence="14">
    <location>
        <position position="233"/>
    </location>
</feature>
<evidence type="ECO:0000256" key="9">
    <source>
        <dbReference type="ARBA" id="ARBA00022741"/>
    </source>
</evidence>
<comment type="similarity">
    <text evidence="2">Belongs to the SUA5 family.</text>
</comment>
<evidence type="ECO:0000256" key="2">
    <source>
        <dbReference type="ARBA" id="ARBA00007663"/>
    </source>
</evidence>
<evidence type="ECO:0000256" key="4">
    <source>
        <dbReference type="ARBA" id="ARBA00012584"/>
    </source>
</evidence>
<dbReference type="InterPro" id="IPR050156">
    <property type="entry name" value="TC-AMP_synthase_SUA5"/>
</dbReference>
<evidence type="ECO:0000256" key="8">
    <source>
        <dbReference type="ARBA" id="ARBA00022695"/>
    </source>
</evidence>
<evidence type="ECO:0000256" key="15">
    <source>
        <dbReference type="SAM" id="MobiDB-lite"/>
    </source>
</evidence>
<dbReference type="Gene3D" id="3.90.870.10">
    <property type="entry name" value="DHBP synthase"/>
    <property type="match status" value="1"/>
</dbReference>
<dbReference type="GO" id="GO:0004725">
    <property type="term" value="F:protein tyrosine phosphatase activity"/>
    <property type="evidence" value="ECO:0007669"/>
    <property type="project" value="InterPro"/>
</dbReference>
<dbReference type="Pfam" id="PF01300">
    <property type="entry name" value="Sua5_yciO_yrdC"/>
    <property type="match status" value="1"/>
</dbReference>
<keyword evidence="6 17" id="KW-0808">Transferase</keyword>
<dbReference type="GO" id="GO:0003725">
    <property type="term" value="F:double-stranded RNA binding"/>
    <property type="evidence" value="ECO:0007669"/>
    <property type="project" value="InterPro"/>
</dbReference>
<evidence type="ECO:0000259" key="16">
    <source>
        <dbReference type="PROSITE" id="PS51163"/>
    </source>
</evidence>
<dbReference type="PANTHER" id="PTHR17490">
    <property type="entry name" value="SUA5"/>
    <property type="match status" value="1"/>
</dbReference>
<evidence type="ECO:0000256" key="14">
    <source>
        <dbReference type="PIRSR" id="PIRSR617867-1"/>
    </source>
</evidence>
<feature type="active site" description="Proton donor" evidence="14">
    <location>
        <position position="338"/>
    </location>
</feature>
<keyword evidence="18" id="KW-1185">Reference proteome</keyword>
<dbReference type="InterPro" id="IPR023485">
    <property type="entry name" value="Ptyr_pPase"/>
</dbReference>
<evidence type="ECO:0000256" key="6">
    <source>
        <dbReference type="ARBA" id="ARBA00022679"/>
    </source>
</evidence>
<keyword evidence="5" id="KW-0963">Cytoplasm</keyword>
<dbReference type="GO" id="GO:0005737">
    <property type="term" value="C:cytoplasm"/>
    <property type="evidence" value="ECO:0007669"/>
    <property type="project" value="UniProtKB-SubCell"/>
</dbReference>
<keyword evidence="7" id="KW-0819">tRNA processing</keyword>
<organism evidence="17 18">
    <name type="scientific">Rubripirellula lacrimiformis</name>
    <dbReference type="NCBI Taxonomy" id="1930273"/>
    <lineage>
        <taxon>Bacteria</taxon>
        <taxon>Pseudomonadati</taxon>
        <taxon>Planctomycetota</taxon>
        <taxon>Planctomycetia</taxon>
        <taxon>Pirellulales</taxon>
        <taxon>Pirellulaceae</taxon>
        <taxon>Rubripirellula</taxon>
    </lineage>
</organism>
<dbReference type="Gene3D" id="3.40.50.2300">
    <property type="match status" value="1"/>
</dbReference>
<evidence type="ECO:0000256" key="3">
    <source>
        <dbReference type="ARBA" id="ARBA00011063"/>
    </source>
</evidence>
<reference evidence="17 18" key="1">
    <citation type="submission" date="2019-02" db="EMBL/GenBank/DDBJ databases">
        <title>Deep-cultivation of Planctomycetes and their phenomic and genomic characterization uncovers novel biology.</title>
        <authorList>
            <person name="Wiegand S."/>
            <person name="Jogler M."/>
            <person name="Boedeker C."/>
            <person name="Pinto D."/>
            <person name="Vollmers J."/>
            <person name="Rivas-Marin E."/>
            <person name="Kohn T."/>
            <person name="Peeters S.H."/>
            <person name="Heuer A."/>
            <person name="Rast P."/>
            <person name="Oberbeckmann S."/>
            <person name="Bunk B."/>
            <person name="Jeske O."/>
            <person name="Meyerdierks A."/>
            <person name="Storesund J.E."/>
            <person name="Kallscheuer N."/>
            <person name="Luecker S."/>
            <person name="Lage O.M."/>
            <person name="Pohl T."/>
            <person name="Merkel B.J."/>
            <person name="Hornburger P."/>
            <person name="Mueller R.-W."/>
            <person name="Bruemmer F."/>
            <person name="Labrenz M."/>
            <person name="Spormann A.M."/>
            <person name="Op den Camp H."/>
            <person name="Overmann J."/>
            <person name="Amann R."/>
            <person name="Jetten M.S.M."/>
            <person name="Mascher T."/>
            <person name="Medema M.H."/>
            <person name="Devos D.P."/>
            <person name="Kaster A.-K."/>
            <person name="Ovreas L."/>
            <person name="Rohde M."/>
            <person name="Galperin M.Y."/>
            <person name="Jogler C."/>
        </authorList>
    </citation>
    <scope>NUCLEOTIDE SEQUENCE [LARGE SCALE GENOMIC DNA]</scope>
    <source>
        <strain evidence="17 18">K22_7</strain>
    </source>
</reference>
<evidence type="ECO:0000256" key="13">
    <source>
        <dbReference type="ARBA" id="ARBA00048366"/>
    </source>
</evidence>
<dbReference type="RefSeq" id="WP_218933838.1">
    <property type="nucleotide sequence ID" value="NZ_CP036525.1"/>
</dbReference>
<dbReference type="InterPro" id="IPR017945">
    <property type="entry name" value="DHBP_synth_RibB-like_a/b_dom"/>
</dbReference>
<dbReference type="PROSITE" id="PS51163">
    <property type="entry name" value="YRDC"/>
    <property type="match status" value="1"/>
</dbReference>
<feature type="compositionally biased region" description="Low complexity" evidence="15">
    <location>
        <begin position="372"/>
        <end position="398"/>
    </location>
</feature>
<dbReference type="AlphaFoldDB" id="A0A517N7X3"/>
<name>A0A517N7X3_9BACT</name>
<feature type="active site" description="Nucleophile" evidence="14">
    <location>
        <position position="227"/>
    </location>
</feature>
<dbReference type="GO" id="GO:0006450">
    <property type="term" value="P:regulation of translational fidelity"/>
    <property type="evidence" value="ECO:0007669"/>
    <property type="project" value="TreeGrafter"/>
</dbReference>
<dbReference type="CDD" id="cd16344">
    <property type="entry name" value="LMWPAP"/>
    <property type="match status" value="1"/>
</dbReference>
<dbReference type="Proteomes" id="UP000318538">
    <property type="component" value="Chromosome"/>
</dbReference>
<dbReference type="GO" id="GO:0061710">
    <property type="term" value="F:L-threonylcarbamoyladenylate synthase"/>
    <property type="evidence" value="ECO:0007669"/>
    <property type="project" value="UniProtKB-EC"/>
</dbReference>
<sequence length="398" mass="42271">MSKILDLRATDDPRDIVHRSVQALVEGSVVGVPTDTVYGLAASALSETALERLCEIKGRDKASPLAISVASREAAEDFYCGIAPLARRLASRCWPGPLTLVIPCESSHSAVRQLPAAVQERIRGEFGCVGFRVVDHRVITHIHRFLSAPLLLTSANLTGQPVATTAEQVEQQLGGQIPLLLDDGPTRYGGASTVARVRGNQMEILREGGIERAAMNQFIKPIIALVCTGNTCRSPMAETLLRDQLAKKLGCEDAVRVLSAGVAASTGSGATPQAIEVMGRRGLDLTGHSSRPLDDSVMGVADLVLTMTRGHRAAILAAWPGLHDRVFTLRRDGGDIADPVGMPVDVYEGCADQISSELSAWIEALDDDFFPDSDSAQTSSSQPTPPTDASSDSDSNQA</sequence>
<dbReference type="GO" id="GO:0000049">
    <property type="term" value="F:tRNA binding"/>
    <property type="evidence" value="ECO:0007669"/>
    <property type="project" value="TreeGrafter"/>
</dbReference>
<dbReference type="KEGG" id="rlc:K227x_15920"/>
<gene>
    <name evidence="17" type="primary">ywlC_1</name>
    <name evidence="17" type="ORF">K227x_15920</name>
</gene>
<dbReference type="InterPro" id="IPR006070">
    <property type="entry name" value="Sua5-like_dom"/>
</dbReference>
<dbReference type="EC" id="2.7.7.87" evidence="4"/>
<evidence type="ECO:0000313" key="18">
    <source>
        <dbReference type="Proteomes" id="UP000318538"/>
    </source>
</evidence>
<dbReference type="GO" id="GO:0005524">
    <property type="term" value="F:ATP binding"/>
    <property type="evidence" value="ECO:0007669"/>
    <property type="project" value="UniProtKB-KW"/>
</dbReference>
<evidence type="ECO:0000256" key="7">
    <source>
        <dbReference type="ARBA" id="ARBA00022694"/>
    </source>
</evidence>
<comment type="catalytic activity">
    <reaction evidence="13">
        <text>L-threonine + hydrogencarbonate + ATP = L-threonylcarbamoyladenylate + diphosphate + H2O</text>
        <dbReference type="Rhea" id="RHEA:36407"/>
        <dbReference type="ChEBI" id="CHEBI:15377"/>
        <dbReference type="ChEBI" id="CHEBI:17544"/>
        <dbReference type="ChEBI" id="CHEBI:30616"/>
        <dbReference type="ChEBI" id="CHEBI:33019"/>
        <dbReference type="ChEBI" id="CHEBI:57926"/>
        <dbReference type="ChEBI" id="CHEBI:73682"/>
        <dbReference type="EC" id="2.7.7.87"/>
    </reaction>
</comment>
<evidence type="ECO:0000256" key="10">
    <source>
        <dbReference type="ARBA" id="ARBA00022801"/>
    </source>
</evidence>
<keyword evidence="8 17" id="KW-0548">Nucleotidyltransferase</keyword>
<feature type="domain" description="YrdC-like" evidence="16">
    <location>
        <begin position="14"/>
        <end position="210"/>
    </location>
</feature>
<evidence type="ECO:0000256" key="5">
    <source>
        <dbReference type="ARBA" id="ARBA00022490"/>
    </source>
</evidence>
<feature type="region of interest" description="Disordered" evidence="15">
    <location>
        <begin position="369"/>
        <end position="398"/>
    </location>
</feature>
<dbReference type="SUPFAM" id="SSF52788">
    <property type="entry name" value="Phosphotyrosine protein phosphatases I"/>
    <property type="match status" value="1"/>
</dbReference>
<keyword evidence="10" id="KW-0378">Hydrolase</keyword>
<dbReference type="PRINTS" id="PR00719">
    <property type="entry name" value="LMWPTPASE"/>
</dbReference>
<dbReference type="Pfam" id="PF01451">
    <property type="entry name" value="LMWPc"/>
    <property type="match status" value="1"/>
</dbReference>
<evidence type="ECO:0000256" key="1">
    <source>
        <dbReference type="ARBA" id="ARBA00004496"/>
    </source>
</evidence>
<dbReference type="SMART" id="SM00226">
    <property type="entry name" value="LMWPc"/>
    <property type="match status" value="1"/>
</dbReference>
<evidence type="ECO:0000256" key="12">
    <source>
        <dbReference type="ARBA" id="ARBA00029774"/>
    </source>
</evidence>
<dbReference type="NCBIfam" id="TIGR00057">
    <property type="entry name" value="L-threonylcarbamoyladenylate synthase"/>
    <property type="match status" value="1"/>
</dbReference>
<evidence type="ECO:0000256" key="11">
    <source>
        <dbReference type="ARBA" id="ARBA00022840"/>
    </source>
</evidence>
<keyword evidence="11" id="KW-0067">ATP-binding</keyword>
<proteinExistence type="inferred from homology"/>
<dbReference type="GO" id="GO:0008033">
    <property type="term" value="P:tRNA processing"/>
    <property type="evidence" value="ECO:0007669"/>
    <property type="project" value="UniProtKB-KW"/>
</dbReference>
<accession>A0A517N7X3</accession>
<dbReference type="SUPFAM" id="SSF55821">
    <property type="entry name" value="YrdC/RibB"/>
    <property type="match status" value="1"/>
</dbReference>
<dbReference type="PANTHER" id="PTHR17490:SF16">
    <property type="entry name" value="THREONYLCARBAMOYL-AMP SYNTHASE"/>
    <property type="match status" value="1"/>
</dbReference>
<comment type="subcellular location">
    <subcellularLocation>
        <location evidence="1">Cytoplasm</location>
    </subcellularLocation>
</comment>
<evidence type="ECO:0000313" key="17">
    <source>
        <dbReference type="EMBL" id="QDT03210.1"/>
    </source>
</evidence>
<dbReference type="InterPro" id="IPR036196">
    <property type="entry name" value="Ptyr_pPase_sf"/>
</dbReference>
<dbReference type="InterPro" id="IPR017867">
    <property type="entry name" value="Tyr_phospatase_low_mol_wt"/>
</dbReference>
<keyword evidence="9" id="KW-0547">Nucleotide-binding</keyword>